<evidence type="ECO:0000256" key="1">
    <source>
        <dbReference type="ARBA" id="ARBA00023015"/>
    </source>
</evidence>
<evidence type="ECO:0000313" key="6">
    <source>
        <dbReference type="EMBL" id="MBC8543052.1"/>
    </source>
</evidence>
<dbReference type="GO" id="GO:0043565">
    <property type="term" value="F:sequence-specific DNA binding"/>
    <property type="evidence" value="ECO:0007669"/>
    <property type="project" value="InterPro"/>
</dbReference>
<feature type="transmembrane region" description="Helical" evidence="4">
    <location>
        <begin position="273"/>
        <end position="295"/>
    </location>
</feature>
<reference evidence="6" key="1">
    <citation type="submission" date="2020-08" db="EMBL/GenBank/DDBJ databases">
        <title>Genome public.</title>
        <authorList>
            <person name="Liu C."/>
            <person name="Sun Q."/>
        </authorList>
    </citation>
    <scope>NUCLEOTIDE SEQUENCE</scope>
    <source>
        <strain evidence="6">NSJ-32</strain>
    </source>
</reference>
<organism evidence="6 7">
    <name type="scientific">Bianquea renquensis</name>
    <dbReference type="NCBI Taxonomy" id="2763661"/>
    <lineage>
        <taxon>Bacteria</taxon>
        <taxon>Bacillati</taxon>
        <taxon>Bacillota</taxon>
        <taxon>Clostridia</taxon>
        <taxon>Eubacteriales</taxon>
        <taxon>Bianqueaceae</taxon>
        <taxon>Bianquea</taxon>
    </lineage>
</organism>
<comment type="caution">
    <text evidence="6">The sequence shown here is derived from an EMBL/GenBank/DDBJ whole genome shotgun (WGS) entry which is preliminary data.</text>
</comment>
<dbReference type="PROSITE" id="PS00041">
    <property type="entry name" value="HTH_ARAC_FAMILY_1"/>
    <property type="match status" value="1"/>
</dbReference>
<dbReference type="GO" id="GO:0003700">
    <property type="term" value="F:DNA-binding transcription factor activity"/>
    <property type="evidence" value="ECO:0007669"/>
    <property type="project" value="InterPro"/>
</dbReference>
<feature type="transmembrane region" description="Helical" evidence="4">
    <location>
        <begin position="12"/>
        <end position="35"/>
    </location>
</feature>
<keyword evidence="4" id="KW-1133">Transmembrane helix</keyword>
<dbReference type="Proteomes" id="UP000657006">
    <property type="component" value="Unassembled WGS sequence"/>
</dbReference>
<evidence type="ECO:0000313" key="7">
    <source>
        <dbReference type="Proteomes" id="UP000657006"/>
    </source>
</evidence>
<dbReference type="PROSITE" id="PS01124">
    <property type="entry name" value="HTH_ARAC_FAMILY_2"/>
    <property type="match status" value="1"/>
</dbReference>
<keyword evidence="3" id="KW-0804">Transcription</keyword>
<gene>
    <name evidence="6" type="ORF">H8730_05790</name>
</gene>
<proteinExistence type="predicted"/>
<dbReference type="InterPro" id="IPR018060">
    <property type="entry name" value="HTH_AraC"/>
</dbReference>
<keyword evidence="2" id="KW-0238">DNA-binding</keyword>
<feature type="domain" description="HTH araC/xylS-type" evidence="5">
    <location>
        <begin position="612"/>
        <end position="711"/>
    </location>
</feature>
<evidence type="ECO:0000256" key="2">
    <source>
        <dbReference type="ARBA" id="ARBA00023125"/>
    </source>
</evidence>
<name>A0A926DSP5_9FIRM</name>
<evidence type="ECO:0000259" key="5">
    <source>
        <dbReference type="PROSITE" id="PS01124"/>
    </source>
</evidence>
<dbReference type="InterPro" id="IPR009057">
    <property type="entry name" value="Homeodomain-like_sf"/>
</dbReference>
<keyword evidence="4" id="KW-0812">Transmembrane</keyword>
<keyword evidence="4" id="KW-0472">Membrane</keyword>
<dbReference type="SMART" id="SM00342">
    <property type="entry name" value="HTH_ARAC"/>
    <property type="match status" value="1"/>
</dbReference>
<dbReference type="EMBL" id="JACRSQ010000006">
    <property type="protein sequence ID" value="MBC8543052.1"/>
    <property type="molecule type" value="Genomic_DNA"/>
</dbReference>
<dbReference type="InterPro" id="IPR018062">
    <property type="entry name" value="HTH_AraC-typ_CS"/>
</dbReference>
<dbReference type="PROSITE" id="PS51257">
    <property type="entry name" value="PROKAR_LIPOPROTEIN"/>
    <property type="match status" value="1"/>
</dbReference>
<evidence type="ECO:0000256" key="4">
    <source>
        <dbReference type="SAM" id="Phobius"/>
    </source>
</evidence>
<keyword evidence="1" id="KW-0805">Transcription regulation</keyword>
<sequence>MKRKKWMGSVFLQYVFSYFGIVLLSCAILGMVFIYSTIKAVDAQNRQVMEQKMELALQDLETQCNILEDIAGDILLHNEFNPSFFQESKFNEIELVESLGKYISYSPYTSQYFLLYSNSDVVYQSTGHTSYFSYYAPNILKTTGSKTLYSRITGVTHFTMLDYGDDELFLFAVPVNVGKFSGSSVRATLSFVISKSRVRERLQEVSGLYDVEFSVYMGDAGLCLTGENSDAQELADLGKQSLVQQNESYGFTMYLNYEENALYSLPWNSRLNLVFFFVFLILSFVLILFFASLTYRPIRRLMLKYGKEDESGLNNEFSSLDTLLETAQEKSKSVDEQIGRISRVMKNQMMLLLISGDYTDSMKNRILLSNVHLSETYFGVQYVQLMEAVGEPVCHEMADLVEDLSVDGIYLYAMALPEESAIVVLFNAAEAYEGQDIKESIVALFDAEQLDVEVGEGRVCKELSAVQLSYLEAKTSCQSMLLRQGEMVYSSMEKSTGQSDPLQYNGKRIIQMMNAVRHGEAEEASASLRAFLDELKAENCSEFRMRFIFSDILSKTVALAQSLAVPATEAQISQILCARNETSFYEGMQQFLLCICNGVQGEKGTAQQDKAQKIMDYIWLHYRENDFSMESLAENCGMSVSGVNRVLKKATNLTYRDFLISIRMEEAKRLLAQEGMSVADTARYVGYTNISHFIKTFKTIVGVLPSNYAKGEF</sequence>
<evidence type="ECO:0000256" key="3">
    <source>
        <dbReference type="ARBA" id="ARBA00023163"/>
    </source>
</evidence>
<dbReference type="AlphaFoldDB" id="A0A926DSP5"/>
<dbReference type="PANTHER" id="PTHR43280:SF2">
    <property type="entry name" value="HTH-TYPE TRANSCRIPTIONAL REGULATOR EXSA"/>
    <property type="match status" value="1"/>
</dbReference>
<dbReference type="PANTHER" id="PTHR43280">
    <property type="entry name" value="ARAC-FAMILY TRANSCRIPTIONAL REGULATOR"/>
    <property type="match status" value="1"/>
</dbReference>
<dbReference type="Gene3D" id="1.10.10.60">
    <property type="entry name" value="Homeodomain-like"/>
    <property type="match status" value="2"/>
</dbReference>
<keyword evidence="7" id="KW-1185">Reference proteome</keyword>
<protein>
    <submittedName>
        <fullName evidence="6">Helix-turn-helix transcriptional regulator</fullName>
    </submittedName>
</protein>
<dbReference type="RefSeq" id="WP_177714508.1">
    <property type="nucleotide sequence ID" value="NZ_JACRSQ010000006.1"/>
</dbReference>
<dbReference type="SUPFAM" id="SSF46689">
    <property type="entry name" value="Homeodomain-like"/>
    <property type="match status" value="1"/>
</dbReference>
<dbReference type="Pfam" id="PF12833">
    <property type="entry name" value="HTH_18"/>
    <property type="match status" value="1"/>
</dbReference>
<accession>A0A926DSP5</accession>